<dbReference type="InterPro" id="IPR010371">
    <property type="entry name" value="YBR137W-like"/>
</dbReference>
<feature type="region of interest" description="Disordered" evidence="1">
    <location>
        <begin position="183"/>
        <end position="235"/>
    </location>
</feature>
<dbReference type="Proteomes" id="UP000541558">
    <property type="component" value="Unassembled WGS sequence"/>
</dbReference>
<dbReference type="GO" id="GO:0006620">
    <property type="term" value="P:post-translational protein targeting to endoplasmic reticulum membrane"/>
    <property type="evidence" value="ECO:0007669"/>
    <property type="project" value="TreeGrafter"/>
</dbReference>
<accession>A0A8H5C2B9</accession>
<dbReference type="OrthoDB" id="2209940at2759"/>
<dbReference type="InterPro" id="IPR005624">
    <property type="entry name" value="PduO/GlcC-like"/>
</dbReference>
<dbReference type="GO" id="GO:0072380">
    <property type="term" value="C:TRC complex"/>
    <property type="evidence" value="ECO:0007669"/>
    <property type="project" value="TreeGrafter"/>
</dbReference>
<dbReference type="Pfam" id="PF03928">
    <property type="entry name" value="HbpS-like"/>
    <property type="match status" value="1"/>
</dbReference>
<gene>
    <name evidence="2" type="ORF">D9611_002256</name>
</gene>
<dbReference type="Gene3D" id="3.30.450.150">
    <property type="entry name" value="Haem-degrading domain"/>
    <property type="match status" value="1"/>
</dbReference>
<sequence length="235" mass="26015">MFTNFPNNMPTDAELASQVLAEESRYRFASFDSADALALGLSIRKRFRSSSRHVKGKGLVISIQTIAGHTLFSCTVGDLGHPTGFGDNVSLDSWACLEGMISVVRRISHSSFYVEKGMSAMGKTPKQLGIEGDFRICGGAFPIWLENAACCPIAIAACYSGSSQEDHNLVSTTVRDYLAKQRRESQTFQPTLPPESVIQPSARHDNTAEWHAEQTNDYDQSRLEYVESPTFRHEE</sequence>
<organism evidence="2 3">
    <name type="scientific">Ephemerocybe angulata</name>
    <dbReference type="NCBI Taxonomy" id="980116"/>
    <lineage>
        <taxon>Eukaryota</taxon>
        <taxon>Fungi</taxon>
        <taxon>Dikarya</taxon>
        <taxon>Basidiomycota</taxon>
        <taxon>Agaricomycotina</taxon>
        <taxon>Agaricomycetes</taxon>
        <taxon>Agaricomycetidae</taxon>
        <taxon>Agaricales</taxon>
        <taxon>Agaricineae</taxon>
        <taxon>Psathyrellaceae</taxon>
        <taxon>Ephemerocybe</taxon>
    </lineage>
</organism>
<dbReference type="AlphaFoldDB" id="A0A8H5C2B9"/>
<evidence type="ECO:0000313" key="3">
    <source>
        <dbReference type="Proteomes" id="UP000541558"/>
    </source>
</evidence>
<reference evidence="2 3" key="1">
    <citation type="journal article" date="2020" name="ISME J.">
        <title>Uncovering the hidden diversity of litter-decomposition mechanisms in mushroom-forming fungi.</title>
        <authorList>
            <person name="Floudas D."/>
            <person name="Bentzer J."/>
            <person name="Ahren D."/>
            <person name="Johansson T."/>
            <person name="Persson P."/>
            <person name="Tunlid A."/>
        </authorList>
    </citation>
    <scope>NUCLEOTIDE SEQUENCE [LARGE SCALE GENOMIC DNA]</scope>
    <source>
        <strain evidence="2 3">CBS 175.51</strain>
    </source>
</reference>
<keyword evidence="3" id="KW-1185">Reference proteome</keyword>
<evidence type="ECO:0000256" key="1">
    <source>
        <dbReference type="SAM" id="MobiDB-lite"/>
    </source>
</evidence>
<dbReference type="InterPro" id="IPR038084">
    <property type="entry name" value="PduO/GlcC-like_sf"/>
</dbReference>
<name>A0A8H5C2B9_9AGAR</name>
<comment type="caution">
    <text evidence="2">The sequence shown here is derived from an EMBL/GenBank/DDBJ whole genome shotgun (WGS) entry which is preliminary data.</text>
</comment>
<feature type="compositionally biased region" description="Basic and acidic residues" evidence="1">
    <location>
        <begin position="202"/>
        <end position="235"/>
    </location>
</feature>
<dbReference type="EMBL" id="JAACJK010000109">
    <property type="protein sequence ID" value="KAF5333331.1"/>
    <property type="molecule type" value="Genomic_DNA"/>
</dbReference>
<evidence type="ECO:0000313" key="2">
    <source>
        <dbReference type="EMBL" id="KAF5333331.1"/>
    </source>
</evidence>
<protein>
    <submittedName>
        <fullName evidence="2">Uncharacterized protein</fullName>
    </submittedName>
</protein>
<dbReference type="PANTHER" id="PTHR28255:SF1">
    <property type="entry name" value="UPF0303 PROTEIN YBR137W"/>
    <property type="match status" value="1"/>
</dbReference>
<dbReference type="PANTHER" id="PTHR28255">
    <property type="match status" value="1"/>
</dbReference>
<proteinExistence type="predicted"/>